<proteinExistence type="predicted"/>
<dbReference type="AlphaFoldDB" id="A0A8F5ZFZ8"/>
<dbReference type="Pfam" id="PF13749">
    <property type="entry name" value="HATPase_c_4"/>
    <property type="match status" value="1"/>
</dbReference>
<dbReference type="Proteomes" id="UP000694228">
    <property type="component" value="Chromosome"/>
</dbReference>
<dbReference type="InterPro" id="IPR007421">
    <property type="entry name" value="Schlafen_AlbA_2_dom"/>
</dbReference>
<organism evidence="2 3">
    <name type="scientific">Methanospirillum hungatei</name>
    <dbReference type="NCBI Taxonomy" id="2203"/>
    <lineage>
        <taxon>Archaea</taxon>
        <taxon>Methanobacteriati</taxon>
        <taxon>Methanobacteriota</taxon>
        <taxon>Stenosarchaea group</taxon>
        <taxon>Methanomicrobia</taxon>
        <taxon>Methanomicrobiales</taxon>
        <taxon>Methanospirillaceae</taxon>
        <taxon>Methanospirillum</taxon>
    </lineage>
</organism>
<evidence type="ECO:0000313" key="3">
    <source>
        <dbReference type="Proteomes" id="UP000694228"/>
    </source>
</evidence>
<accession>A0A8F5ZFZ8</accession>
<dbReference type="EMBL" id="CP077107">
    <property type="protein sequence ID" value="QXO96055.1"/>
    <property type="molecule type" value="Genomic_DNA"/>
</dbReference>
<sequence>MPIPTNDDILQLLDQLDHAIADNLESETLDFKPWNDSKNDMKVAIEYAVCFSNADGGVVVFGVSDKTLGRSNAIHGVKAYTLDTWRRGIFDGTTPHIHAEVEELTVPEGTGQLLIVRIPKGDNPPYGTTQGLFKQRVGKNCMPMDPAVFASSRVSTGAVDWSGQPVHGITFEDLDSFEIARARAILRSKNPESELLKMSDEPFLRGLEAIRGNNVTNTGLLLFGKSDIISALCPQNQVHYVHQPSETKVARNDLWRIGLLQIIEKIENIFSSPTNPEEEIQVGLFNLRIPAFPLDVVREVVLNAVTHRDYTNPGEVLIRHASQELVVTSPGGFIGGITLQNILRHESAPRNRTLANAFLKLRLVESAGTGRRKIFIPMLEYGKRMPHYEADSSHVTLHIFDGSFDHVMASLIARWHREGKDIGLDELIVLTHLKDHRFISTDDVSNILQLDRNMGIAALDKMSHPKRGILERKGHTKTATYYLAKPIAKELIGKVAYSKSKGIDPIRYPEMVRDYLQSHGVITNKECRQLLDLGDSDSAQVEASRHLKKWSGDDGFLVAEGKGSQRKYRLKGS</sequence>
<dbReference type="PANTHER" id="PTHR30595:SF6">
    <property type="entry name" value="SCHLAFEN ALBA-2 DOMAIN-CONTAINING PROTEIN"/>
    <property type="match status" value="1"/>
</dbReference>
<gene>
    <name evidence="2" type="ORF">KSK55_06710</name>
</gene>
<name>A0A8F5ZFZ8_METHU</name>
<dbReference type="OrthoDB" id="115144at2157"/>
<feature type="domain" description="Schlafen AlbA-2" evidence="1">
    <location>
        <begin position="25"/>
        <end position="145"/>
    </location>
</feature>
<protein>
    <submittedName>
        <fullName evidence="2">DNA binding domain-containing protein</fullName>
    </submittedName>
</protein>
<reference evidence="2 3" key="1">
    <citation type="submission" date="2021-06" db="EMBL/GenBank/DDBJ databases">
        <title>Complete genome sequence of the secondary alcohol utilizing methanogen Methanospirillum hungatei strain GP1.</title>
        <authorList>
            <person name="Day L.A."/>
            <person name="Costa K.C."/>
        </authorList>
    </citation>
    <scope>NUCLEOTIDE SEQUENCE [LARGE SCALE GENOMIC DNA]</scope>
    <source>
        <strain evidence="2 3">GP1</strain>
    </source>
</reference>
<dbReference type="Pfam" id="PF04326">
    <property type="entry name" value="SLFN_AlbA_2"/>
    <property type="match status" value="1"/>
</dbReference>
<evidence type="ECO:0000259" key="1">
    <source>
        <dbReference type="Pfam" id="PF04326"/>
    </source>
</evidence>
<evidence type="ECO:0000313" key="2">
    <source>
        <dbReference type="EMBL" id="QXO96055.1"/>
    </source>
</evidence>
<dbReference type="PANTHER" id="PTHR30595">
    <property type="entry name" value="GLPR-RELATED TRANSCRIPTIONAL REPRESSOR"/>
    <property type="match status" value="1"/>
</dbReference>